<feature type="compositionally biased region" description="Basic residues" evidence="9">
    <location>
        <begin position="381"/>
        <end position="391"/>
    </location>
</feature>
<dbReference type="CDD" id="cd22394">
    <property type="entry name" value="KH-I_KRR1_rpt2"/>
    <property type="match status" value="1"/>
</dbReference>
<dbReference type="InterPro" id="IPR036612">
    <property type="entry name" value="KH_dom_type_1_sf"/>
</dbReference>
<comment type="caution">
    <text evidence="12">The sequence shown here is derived from an EMBL/GenBank/DDBJ whole genome shotgun (WGS) entry which is preliminary data.</text>
</comment>
<reference evidence="12 13" key="1">
    <citation type="journal article" date="2024" name="G3 (Bethesda)">
        <title>Genome assembly of Hibiscus sabdariffa L. provides insights into metabolisms of medicinal natural products.</title>
        <authorList>
            <person name="Kim T."/>
        </authorList>
    </citation>
    <scope>NUCLEOTIDE SEQUENCE [LARGE SCALE GENOMIC DNA]</scope>
    <source>
        <strain evidence="12">TK-2024</strain>
        <tissue evidence="12">Old leaves</tissue>
    </source>
</reference>
<gene>
    <name evidence="12" type="ORF">V6N11_069625</name>
</gene>
<evidence type="ECO:0000256" key="7">
    <source>
        <dbReference type="ARBA" id="ARBA00023274"/>
    </source>
</evidence>
<evidence type="ECO:0000259" key="10">
    <source>
        <dbReference type="Pfam" id="PF17903"/>
    </source>
</evidence>
<name>A0ABR2Q3D4_9ROSI</name>
<dbReference type="PANTHER" id="PTHR12581">
    <property type="entry name" value="HIV-1 REV BINDING PROTEIN 2, 3"/>
    <property type="match status" value="1"/>
</dbReference>
<feature type="region of interest" description="Disordered" evidence="9">
    <location>
        <begin position="144"/>
        <end position="163"/>
    </location>
</feature>
<dbReference type="EMBL" id="JBBPBN010000046">
    <property type="protein sequence ID" value="KAK8995180.1"/>
    <property type="molecule type" value="Genomic_DNA"/>
</dbReference>
<evidence type="ECO:0000256" key="1">
    <source>
        <dbReference type="ARBA" id="ARBA00004604"/>
    </source>
</evidence>
<feature type="compositionally biased region" description="Basic residues" evidence="9">
    <location>
        <begin position="148"/>
        <end position="157"/>
    </location>
</feature>
<evidence type="ECO:0000259" key="11">
    <source>
        <dbReference type="Pfam" id="PF21800"/>
    </source>
</evidence>
<dbReference type="Proteomes" id="UP001396334">
    <property type="component" value="Unassembled WGS sequence"/>
</dbReference>
<dbReference type="InterPro" id="IPR048548">
    <property type="entry name" value="KRR1-like_KH2"/>
</dbReference>
<evidence type="ECO:0000256" key="2">
    <source>
        <dbReference type="ARBA" id="ARBA00009344"/>
    </source>
</evidence>
<evidence type="ECO:0000256" key="9">
    <source>
        <dbReference type="SAM" id="MobiDB-lite"/>
    </source>
</evidence>
<dbReference type="Pfam" id="PF21800">
    <property type="entry name" value="KH_KRR1_2nd"/>
    <property type="match status" value="1"/>
</dbReference>
<comment type="subcellular location">
    <subcellularLocation>
        <location evidence="1">Nucleus</location>
        <location evidence="1">Nucleolus</location>
    </subcellularLocation>
</comment>
<keyword evidence="4" id="KW-0698">rRNA processing</keyword>
<dbReference type="InterPro" id="IPR041174">
    <property type="entry name" value="KRR1-like_KH1"/>
</dbReference>
<dbReference type="PANTHER" id="PTHR12581:SF0">
    <property type="entry name" value="KRR1 SMALL SUBUNIT PROCESSOME COMPONENT HOMOLOG"/>
    <property type="match status" value="1"/>
</dbReference>
<dbReference type="CDD" id="cd22393">
    <property type="entry name" value="KH-I_KRR1_rpt1"/>
    <property type="match status" value="1"/>
</dbReference>
<comment type="similarity">
    <text evidence="2">Belongs to the KRR1 family.</text>
</comment>
<feature type="domain" description="KRR1 small subunit processome component first KH" evidence="10">
    <location>
        <begin position="188"/>
        <end position="268"/>
    </location>
</feature>
<accession>A0ABR2Q3D4</accession>
<evidence type="ECO:0000313" key="13">
    <source>
        <dbReference type="Proteomes" id="UP001396334"/>
    </source>
</evidence>
<keyword evidence="5" id="KW-0694">RNA-binding</keyword>
<protein>
    <recommendedName>
        <fullName evidence="8">KRR-R motif-containing protein 1</fullName>
    </recommendedName>
</protein>
<keyword evidence="13" id="KW-1185">Reference proteome</keyword>
<evidence type="ECO:0000256" key="6">
    <source>
        <dbReference type="ARBA" id="ARBA00023242"/>
    </source>
</evidence>
<dbReference type="InterPro" id="IPR048549">
    <property type="entry name" value="KRR1-like_KH2_euk"/>
</dbReference>
<organism evidence="12 13">
    <name type="scientific">Hibiscus sabdariffa</name>
    <name type="common">roselle</name>
    <dbReference type="NCBI Taxonomy" id="183260"/>
    <lineage>
        <taxon>Eukaryota</taxon>
        <taxon>Viridiplantae</taxon>
        <taxon>Streptophyta</taxon>
        <taxon>Embryophyta</taxon>
        <taxon>Tracheophyta</taxon>
        <taxon>Spermatophyta</taxon>
        <taxon>Magnoliopsida</taxon>
        <taxon>eudicotyledons</taxon>
        <taxon>Gunneridae</taxon>
        <taxon>Pentapetalae</taxon>
        <taxon>rosids</taxon>
        <taxon>malvids</taxon>
        <taxon>Malvales</taxon>
        <taxon>Malvaceae</taxon>
        <taxon>Malvoideae</taxon>
        <taxon>Hibiscus</taxon>
    </lineage>
</organism>
<dbReference type="Pfam" id="PF17903">
    <property type="entry name" value="KH_KRR1_1st"/>
    <property type="match status" value="1"/>
</dbReference>
<evidence type="ECO:0000313" key="12">
    <source>
        <dbReference type="EMBL" id="KAK8995180.1"/>
    </source>
</evidence>
<feature type="compositionally biased region" description="Basic and acidic residues" evidence="9">
    <location>
        <begin position="427"/>
        <end position="461"/>
    </location>
</feature>
<feature type="domain" description="KRR1 small subunit processome component second KH" evidence="11">
    <location>
        <begin position="270"/>
        <end position="361"/>
    </location>
</feature>
<proteinExistence type="inferred from homology"/>
<evidence type="ECO:0000256" key="3">
    <source>
        <dbReference type="ARBA" id="ARBA00022517"/>
    </source>
</evidence>
<dbReference type="InterPro" id="IPR024166">
    <property type="entry name" value="rRNA_assembly_KRR1"/>
</dbReference>
<dbReference type="SUPFAM" id="SSF54791">
    <property type="entry name" value="Eukaryotic type KH-domain (KH-domain type I)"/>
    <property type="match status" value="1"/>
</dbReference>
<feature type="region of interest" description="Disordered" evidence="9">
    <location>
        <begin position="381"/>
        <end position="408"/>
    </location>
</feature>
<sequence length="516" mass="58885">MFIEILQSLPPTFAYPFCLLSYVVLAGPNSAIRIQKQTAWLKVTYFSPVDDTCRALASVAAQPSILGGARPLEVIWYPPNADCIEVNVDGGRRLVEGVTSCGVVVRNFDGVELWAVYEATEINSHQPPLALEVKMEVENANEVNLEQKKKHKGKHDKPKPWDEDPNIDRWKIEKFDPSWNPDGLLEVSSFSTIFPRYREKYLQEAWPKVKSALKEYGIAAELNLVEGSMTVSTTRKTRDPYIIIKARDLIKLLSRSVPAPQAVKILDDEMQCDIIKIGNLVRNKERFVKRRQRLVGPNSSTLKALEILTGCYILVQGNTVAAMGSFKGLKQVRRIVEDCIENKMHPVYHIKILMMKKELEKDPALKDENWDRFLPKFKKKNVQTKKVKGKEKKPYTPFPPPQQPSKIDQELESGEYFLSEKKKLAKKWQEKQEKQAEKTAENKRKREEALVPPKESAKQDSTENMEEDVAALAKSLKQKTKEFGKQKSLQNINAEEYISVPAAEQPSKKKKKSKHT</sequence>
<dbReference type="Gene3D" id="3.30.1370.10">
    <property type="entry name" value="K Homology domain, type 1"/>
    <property type="match status" value="2"/>
</dbReference>
<dbReference type="InterPro" id="IPR048550">
    <property type="entry name" value="KRR1-like_KH1_euk"/>
</dbReference>
<keyword evidence="7" id="KW-0687">Ribonucleoprotein</keyword>
<evidence type="ECO:0000256" key="8">
    <source>
        <dbReference type="ARBA" id="ARBA00032993"/>
    </source>
</evidence>
<keyword evidence="6" id="KW-0539">Nucleus</keyword>
<keyword evidence="3" id="KW-0690">Ribosome biogenesis</keyword>
<evidence type="ECO:0000256" key="5">
    <source>
        <dbReference type="ARBA" id="ARBA00022884"/>
    </source>
</evidence>
<evidence type="ECO:0000256" key="4">
    <source>
        <dbReference type="ARBA" id="ARBA00022552"/>
    </source>
</evidence>
<feature type="region of interest" description="Disordered" evidence="9">
    <location>
        <begin position="427"/>
        <end position="516"/>
    </location>
</feature>